<dbReference type="InterPro" id="IPR050567">
    <property type="entry name" value="Mitochondrial_Carrier"/>
</dbReference>
<dbReference type="OrthoDB" id="193856at2759"/>
<keyword evidence="8" id="KW-0472">Membrane</keyword>
<protein>
    <submittedName>
        <fullName evidence="11">Solute carrier family 40 protein</fullName>
    </submittedName>
</protein>
<evidence type="ECO:0000256" key="4">
    <source>
        <dbReference type="ARBA" id="ARBA00022692"/>
    </source>
</evidence>
<dbReference type="AlphaFoldDB" id="A0A182EW56"/>
<keyword evidence="6" id="KW-1133">Transmembrane helix</keyword>
<comment type="subcellular location">
    <subcellularLocation>
        <location evidence="1">Mitochondrion membrane</location>
        <topology evidence="1">Multi-pass membrane protein</topology>
    </subcellularLocation>
</comment>
<dbReference type="PANTHER" id="PTHR45624">
    <property type="entry name" value="MITOCHONDRIAL BASIC AMINO ACIDS TRANSPORTER-RELATED"/>
    <property type="match status" value="1"/>
</dbReference>
<dbReference type="WBParaSite" id="nOo.2.0.1.t12402-RA">
    <property type="protein sequence ID" value="nOo.2.0.1.t12402-RA"/>
    <property type="gene ID" value="nOo.2.0.1.g12402"/>
</dbReference>
<evidence type="ECO:0000256" key="7">
    <source>
        <dbReference type="ARBA" id="ARBA00023128"/>
    </source>
</evidence>
<evidence type="ECO:0000256" key="8">
    <source>
        <dbReference type="ARBA" id="ARBA00023136"/>
    </source>
</evidence>
<dbReference type="PANTHER" id="PTHR45624:SF10">
    <property type="entry name" value="SLC (SOLUTE CARRIER) HOMOLOG"/>
    <property type="match status" value="1"/>
</dbReference>
<keyword evidence="7" id="KW-0496">Mitochondrion</keyword>
<gene>
    <name evidence="9" type="ORF">NOO_LOCUS12402</name>
</gene>
<organism evidence="11">
    <name type="scientific">Onchocerca ochengi</name>
    <name type="common">Filarial nematode worm</name>
    <dbReference type="NCBI Taxonomy" id="42157"/>
    <lineage>
        <taxon>Eukaryota</taxon>
        <taxon>Metazoa</taxon>
        <taxon>Ecdysozoa</taxon>
        <taxon>Nematoda</taxon>
        <taxon>Chromadorea</taxon>
        <taxon>Rhabditida</taxon>
        <taxon>Spirurina</taxon>
        <taxon>Spiruromorpha</taxon>
        <taxon>Filarioidea</taxon>
        <taxon>Onchocercidae</taxon>
        <taxon>Onchocerca</taxon>
    </lineage>
</organism>
<dbReference type="Gene3D" id="1.50.40.10">
    <property type="entry name" value="Mitochondrial carrier domain"/>
    <property type="match status" value="1"/>
</dbReference>
<name>A0A182EW56_ONCOC</name>
<reference evidence="11" key="1">
    <citation type="submission" date="2016-06" db="UniProtKB">
        <authorList>
            <consortium name="WormBaseParasite"/>
        </authorList>
    </citation>
    <scope>IDENTIFICATION</scope>
</reference>
<dbReference type="GO" id="GO:0031966">
    <property type="term" value="C:mitochondrial membrane"/>
    <property type="evidence" value="ECO:0007669"/>
    <property type="project" value="UniProtKB-SubCell"/>
</dbReference>
<keyword evidence="3" id="KW-0813">Transport</keyword>
<keyword evidence="4" id="KW-0812">Transmembrane</keyword>
<evidence type="ECO:0000256" key="5">
    <source>
        <dbReference type="ARBA" id="ARBA00022737"/>
    </source>
</evidence>
<dbReference type="EMBL" id="UYRW01010535">
    <property type="protein sequence ID" value="VDM98894.1"/>
    <property type="molecule type" value="Genomic_DNA"/>
</dbReference>
<evidence type="ECO:0000313" key="9">
    <source>
        <dbReference type="EMBL" id="VDM98894.1"/>
    </source>
</evidence>
<sequence length="108" mass="11863">MIENKRASGVLTGHPLDTVRVRQQTEAQNVYRCCTSIIRNEGMSSPLISFTAIHAIAFGVYGNTIKFFDNSNHLFGSFIAGNVAGIAQCSICIPSELLKIKLQLQVNY</sequence>
<evidence type="ECO:0000256" key="6">
    <source>
        <dbReference type="ARBA" id="ARBA00022989"/>
    </source>
</evidence>
<reference evidence="9 10" key="2">
    <citation type="submission" date="2018-08" db="EMBL/GenBank/DDBJ databases">
        <authorList>
            <person name="Laetsch R D."/>
            <person name="Stevens L."/>
            <person name="Kumar S."/>
            <person name="Blaxter L. M."/>
        </authorList>
    </citation>
    <scope>NUCLEOTIDE SEQUENCE [LARGE SCALE GENOMIC DNA]</scope>
</reference>
<evidence type="ECO:0000256" key="3">
    <source>
        <dbReference type="ARBA" id="ARBA00022448"/>
    </source>
</evidence>
<dbReference type="InterPro" id="IPR023395">
    <property type="entry name" value="MCP_dom_sf"/>
</dbReference>
<dbReference type="GO" id="GO:0022857">
    <property type="term" value="F:transmembrane transporter activity"/>
    <property type="evidence" value="ECO:0007669"/>
    <property type="project" value="TreeGrafter"/>
</dbReference>
<accession>A0A182EW56</accession>
<dbReference type="STRING" id="42157.A0A182EW56"/>
<evidence type="ECO:0000313" key="10">
    <source>
        <dbReference type="Proteomes" id="UP000271087"/>
    </source>
</evidence>
<dbReference type="Proteomes" id="UP000271087">
    <property type="component" value="Unassembled WGS sequence"/>
</dbReference>
<comment type="similarity">
    <text evidence="2">Belongs to the mitochondrial carrier (TC 2.A.29) family.</text>
</comment>
<proteinExistence type="inferred from homology"/>
<evidence type="ECO:0000313" key="11">
    <source>
        <dbReference type="WBParaSite" id="nOo.2.0.1.t12402-RA"/>
    </source>
</evidence>
<keyword evidence="10" id="KW-1185">Reference proteome</keyword>
<evidence type="ECO:0000256" key="2">
    <source>
        <dbReference type="ARBA" id="ARBA00006375"/>
    </source>
</evidence>
<keyword evidence="5" id="KW-0677">Repeat</keyword>
<evidence type="ECO:0000256" key="1">
    <source>
        <dbReference type="ARBA" id="ARBA00004225"/>
    </source>
</evidence>
<dbReference type="SUPFAM" id="SSF103506">
    <property type="entry name" value="Mitochondrial carrier"/>
    <property type="match status" value="1"/>
</dbReference>